<dbReference type="eggNOG" id="ENOG5033TRX">
    <property type="taxonomic scope" value="Bacteria"/>
</dbReference>
<organism evidence="2 3">
    <name type="scientific">Thiocystis violascens (strain ATCC 17096 / DSM 198 / 6111)</name>
    <name type="common">Chromatium violascens</name>
    <dbReference type="NCBI Taxonomy" id="765911"/>
    <lineage>
        <taxon>Bacteria</taxon>
        <taxon>Pseudomonadati</taxon>
        <taxon>Pseudomonadota</taxon>
        <taxon>Gammaproteobacteria</taxon>
        <taxon>Chromatiales</taxon>
        <taxon>Chromatiaceae</taxon>
        <taxon>Thiocystis</taxon>
    </lineage>
</organism>
<dbReference type="Proteomes" id="UP000006062">
    <property type="component" value="Chromosome"/>
</dbReference>
<dbReference type="KEGG" id="tvi:Thivi_1017"/>
<evidence type="ECO:0000313" key="2">
    <source>
        <dbReference type="EMBL" id="AFL73048.1"/>
    </source>
</evidence>
<protein>
    <submittedName>
        <fullName evidence="2">Uncharacterized protein</fullName>
    </submittedName>
</protein>
<feature type="region of interest" description="Disordered" evidence="1">
    <location>
        <begin position="325"/>
        <end position="357"/>
    </location>
</feature>
<sequence length="357" mass="39368">MTARWFAHLDAHIATGQVAVEAESAELLGELLKLEPEQRWCLLLRRDPRLARLVAVDYRRLLTLMVELESGAIAAAPIPPQPCIDHASAPLALPYLEPTSPKGARRILWPLGLSLLALTGAAGGMWLSSQDGRQHLSHLGQTAQTWWRTRNVTGADREGALAWQILDSEHQRRAMVAFVVLETLSRKLADGQPFATELAALNRLWPEPAQLAFLDALAAQDPAEPVALRAELARLNADLTRQRGEWTQLAQYGRLSPADYAARVQPLETLRDQAEAALTQAGQGAWRAALEALPEVEDPAYRNWRERVQRWLETQDAVSELARQAWSQWTSGLPNAPPPNSPQPDTLQAGTPKAPPS</sequence>
<dbReference type="AlphaFoldDB" id="I3Y7T0"/>
<gene>
    <name evidence="2" type="ordered locus">Thivi_1017</name>
</gene>
<evidence type="ECO:0000313" key="3">
    <source>
        <dbReference type="Proteomes" id="UP000006062"/>
    </source>
</evidence>
<name>I3Y7T0_THIV6</name>
<evidence type="ECO:0000256" key="1">
    <source>
        <dbReference type="SAM" id="MobiDB-lite"/>
    </source>
</evidence>
<dbReference type="RefSeq" id="WP_014777533.1">
    <property type="nucleotide sequence ID" value="NC_018012.1"/>
</dbReference>
<keyword evidence="3" id="KW-1185">Reference proteome</keyword>
<dbReference type="HOGENOM" id="CLU_775999_0_0_6"/>
<dbReference type="OrthoDB" id="5765571at2"/>
<proteinExistence type="predicted"/>
<accession>I3Y7T0</accession>
<dbReference type="EMBL" id="CP003154">
    <property type="protein sequence ID" value="AFL73048.1"/>
    <property type="molecule type" value="Genomic_DNA"/>
</dbReference>
<reference evidence="2 3" key="1">
    <citation type="submission" date="2012-06" db="EMBL/GenBank/DDBJ databases">
        <title>Complete sequence of Thiocystis violascens DSM 198.</title>
        <authorList>
            <consortium name="US DOE Joint Genome Institute"/>
            <person name="Lucas S."/>
            <person name="Han J."/>
            <person name="Lapidus A."/>
            <person name="Cheng J.-F."/>
            <person name="Goodwin L."/>
            <person name="Pitluck S."/>
            <person name="Peters L."/>
            <person name="Ovchinnikova G."/>
            <person name="Teshima H."/>
            <person name="Detter J.C."/>
            <person name="Han C."/>
            <person name="Tapia R."/>
            <person name="Land M."/>
            <person name="Hauser L."/>
            <person name="Kyrpides N."/>
            <person name="Ivanova N."/>
            <person name="Pagani I."/>
            <person name="Vogl K."/>
            <person name="Liu Z."/>
            <person name="Frigaard N.-U."/>
            <person name="Bryant D."/>
            <person name="Woyke T."/>
        </authorList>
    </citation>
    <scope>NUCLEOTIDE SEQUENCE [LARGE SCALE GENOMIC DNA]</scope>
    <source>
        <strain evidence="3">ATCC 17096 / DSM 198 / 6111</strain>
    </source>
</reference>